<dbReference type="EMBL" id="CAJRGZ010000023">
    <property type="protein sequence ID" value="CAG5179116.1"/>
    <property type="molecule type" value="Genomic_DNA"/>
</dbReference>
<sequence>MKTLGFFYALSGVLSLAFTAVPTRCTKDGVYCLNSAGINSDVFNILTCKNGNTQIMSKCLATETCIDNPTPHCTPKSRPQIPSLVTPKPIPTSVQSITTSDTILPTPPVFLQVPSTVDDPFTSSTNTIQLAARQTQSPFRILIFPETSIRGKGTSFDVDRCIPNAEIPWPIRSLVVERYFECMFWERDDCSGRAGPRRKEGSAKDRKIIGDVKLGFEIKSLRCQAVPG</sequence>
<protein>
    <submittedName>
        <fullName evidence="2">Uncharacterized protein</fullName>
    </submittedName>
</protein>
<reference evidence="2" key="1">
    <citation type="submission" date="2021-05" db="EMBL/GenBank/DDBJ databases">
        <authorList>
            <person name="Stam R."/>
        </authorList>
    </citation>
    <scope>NUCLEOTIDE SEQUENCE</scope>
    <source>
        <strain evidence="2">CS162</strain>
    </source>
</reference>
<evidence type="ECO:0000313" key="3">
    <source>
        <dbReference type="Proteomes" id="UP000676310"/>
    </source>
</evidence>
<name>A0A8J2IBH2_9PLEO</name>
<dbReference type="RefSeq" id="XP_043172609.1">
    <property type="nucleotide sequence ID" value="XM_043316674.1"/>
</dbReference>
<gene>
    <name evidence="2" type="ORF">ALTATR162_LOCUS9041</name>
</gene>
<dbReference type="GeneID" id="67021219"/>
<comment type="caution">
    <text evidence="2">The sequence shown here is derived from an EMBL/GenBank/DDBJ whole genome shotgun (WGS) entry which is preliminary data.</text>
</comment>
<keyword evidence="1" id="KW-0732">Signal</keyword>
<dbReference type="OrthoDB" id="3658313at2759"/>
<evidence type="ECO:0000313" key="2">
    <source>
        <dbReference type="EMBL" id="CAG5179116.1"/>
    </source>
</evidence>
<organism evidence="2 3">
    <name type="scientific">Alternaria atra</name>
    <dbReference type="NCBI Taxonomy" id="119953"/>
    <lineage>
        <taxon>Eukaryota</taxon>
        <taxon>Fungi</taxon>
        <taxon>Dikarya</taxon>
        <taxon>Ascomycota</taxon>
        <taxon>Pezizomycotina</taxon>
        <taxon>Dothideomycetes</taxon>
        <taxon>Pleosporomycetidae</taxon>
        <taxon>Pleosporales</taxon>
        <taxon>Pleosporineae</taxon>
        <taxon>Pleosporaceae</taxon>
        <taxon>Alternaria</taxon>
        <taxon>Alternaria sect. Ulocladioides</taxon>
    </lineage>
</organism>
<feature type="chain" id="PRO_5035315761" evidence="1">
    <location>
        <begin position="26"/>
        <end position="228"/>
    </location>
</feature>
<proteinExistence type="predicted"/>
<evidence type="ECO:0000256" key="1">
    <source>
        <dbReference type="SAM" id="SignalP"/>
    </source>
</evidence>
<dbReference type="Proteomes" id="UP000676310">
    <property type="component" value="Unassembled WGS sequence"/>
</dbReference>
<accession>A0A8J2IBH2</accession>
<dbReference type="AlphaFoldDB" id="A0A8J2IBH2"/>
<keyword evidence="3" id="KW-1185">Reference proteome</keyword>
<feature type="signal peptide" evidence="1">
    <location>
        <begin position="1"/>
        <end position="25"/>
    </location>
</feature>